<feature type="transmembrane region" description="Helical" evidence="1">
    <location>
        <begin position="69"/>
        <end position="90"/>
    </location>
</feature>
<organism evidence="2">
    <name type="scientific">viral metagenome</name>
    <dbReference type="NCBI Taxonomy" id="1070528"/>
    <lineage>
        <taxon>unclassified sequences</taxon>
        <taxon>metagenomes</taxon>
        <taxon>organismal metagenomes</taxon>
    </lineage>
</organism>
<keyword evidence="1" id="KW-0812">Transmembrane</keyword>
<evidence type="ECO:0000313" key="2">
    <source>
        <dbReference type="EMBL" id="QHT28041.1"/>
    </source>
</evidence>
<proteinExistence type="predicted"/>
<sequence>MYKAYVFSLQVKKIFALGKLNKVFELDNEITYLLVYYYTISIFLVSVPEYHIHHKNRICTIMKVQSYSYIHYLLIYGTPFLQIGAKLFWISQTRFSLHG</sequence>
<name>A0A6C0EHF4_9ZZZZ</name>
<reference evidence="2" key="1">
    <citation type="journal article" date="2020" name="Nature">
        <title>Giant virus diversity and host interactions through global metagenomics.</title>
        <authorList>
            <person name="Schulz F."/>
            <person name="Roux S."/>
            <person name="Paez-Espino D."/>
            <person name="Jungbluth S."/>
            <person name="Walsh D.A."/>
            <person name="Denef V.J."/>
            <person name="McMahon K.D."/>
            <person name="Konstantinidis K.T."/>
            <person name="Eloe-Fadrosh E.A."/>
            <person name="Kyrpides N.C."/>
            <person name="Woyke T."/>
        </authorList>
    </citation>
    <scope>NUCLEOTIDE SEQUENCE</scope>
    <source>
        <strain evidence="2">GVMAG-M-3300001348-25</strain>
    </source>
</reference>
<keyword evidence="1" id="KW-0472">Membrane</keyword>
<dbReference type="AlphaFoldDB" id="A0A6C0EHF4"/>
<keyword evidence="1" id="KW-1133">Transmembrane helix</keyword>
<protein>
    <submittedName>
        <fullName evidence="2">Uncharacterized protein</fullName>
    </submittedName>
</protein>
<evidence type="ECO:0000256" key="1">
    <source>
        <dbReference type="SAM" id="Phobius"/>
    </source>
</evidence>
<dbReference type="EMBL" id="MN738851">
    <property type="protein sequence ID" value="QHT28041.1"/>
    <property type="molecule type" value="Genomic_DNA"/>
</dbReference>
<feature type="transmembrane region" description="Helical" evidence="1">
    <location>
        <begin position="30"/>
        <end position="48"/>
    </location>
</feature>
<accession>A0A6C0EHF4</accession>